<proteinExistence type="predicted"/>
<dbReference type="Proteomes" id="UP000078340">
    <property type="component" value="Unassembled WGS sequence"/>
</dbReference>
<comment type="caution">
    <text evidence="1">The sequence shown here is derived from an EMBL/GenBank/DDBJ whole genome shotgun (WGS) entry which is preliminary data.</text>
</comment>
<reference evidence="1 2" key="1">
    <citation type="submission" date="2016-02" db="EMBL/GenBank/DDBJ databases">
        <title>Biosynthesis of antibiotic leucinostatins and their inhibition on Phytophthora in bio-control Purpureocillium lilacinum.</title>
        <authorList>
            <person name="Wang G."/>
            <person name="Liu Z."/>
            <person name="Lin R."/>
            <person name="Li E."/>
            <person name="Mao Z."/>
            <person name="Ling J."/>
            <person name="Yin W."/>
            <person name="Xie B."/>
        </authorList>
    </citation>
    <scope>NUCLEOTIDE SEQUENCE [LARGE SCALE GENOMIC DNA]</scope>
    <source>
        <strain evidence="1">PLFJ-1</strain>
    </source>
</reference>
<evidence type="ECO:0000313" key="2">
    <source>
        <dbReference type="Proteomes" id="UP000078340"/>
    </source>
</evidence>
<sequence length="81" mass="8972">MPQVGKLRTPRGRFCPPSAPAHVWVLLAWLGRGAPGSWLMPRGSRLMPRQDLPNTEPPRPCPNSGCANWGSIHPPIRRILC</sequence>
<evidence type="ECO:0000313" key="1">
    <source>
        <dbReference type="EMBL" id="OAQ88352.1"/>
    </source>
</evidence>
<protein>
    <submittedName>
        <fullName evidence="1">Uncharacterized protein</fullName>
    </submittedName>
</protein>
<dbReference type="AlphaFoldDB" id="A0A179HEF0"/>
<gene>
    <name evidence="1" type="ORF">VFPFJ_06817</name>
</gene>
<name>A0A179HEF0_PURLI</name>
<dbReference type="EMBL" id="LSBI01000006">
    <property type="protein sequence ID" value="OAQ88352.1"/>
    <property type="molecule type" value="Genomic_DNA"/>
</dbReference>
<organism evidence="1 2">
    <name type="scientific">Purpureocillium lilacinum</name>
    <name type="common">Paecilomyces lilacinus</name>
    <dbReference type="NCBI Taxonomy" id="33203"/>
    <lineage>
        <taxon>Eukaryota</taxon>
        <taxon>Fungi</taxon>
        <taxon>Dikarya</taxon>
        <taxon>Ascomycota</taxon>
        <taxon>Pezizomycotina</taxon>
        <taxon>Sordariomycetes</taxon>
        <taxon>Hypocreomycetidae</taxon>
        <taxon>Hypocreales</taxon>
        <taxon>Ophiocordycipitaceae</taxon>
        <taxon>Purpureocillium</taxon>
    </lineage>
</organism>
<accession>A0A179HEF0</accession>